<sequence length="65" mass="7403">MEVINGVLEEFYACSRQKVNVEKSLFYCSRNVGKGTINNLMCCFGFQYSDDLRKYPGVPLLSGLR</sequence>
<accession>A0A061FPI1</accession>
<dbReference type="InParanoid" id="A0A061FPI1"/>
<organism evidence="1 2">
    <name type="scientific">Theobroma cacao</name>
    <name type="common">Cacao</name>
    <name type="synonym">Cocoa</name>
    <dbReference type="NCBI Taxonomy" id="3641"/>
    <lineage>
        <taxon>Eukaryota</taxon>
        <taxon>Viridiplantae</taxon>
        <taxon>Streptophyta</taxon>
        <taxon>Embryophyta</taxon>
        <taxon>Tracheophyta</taxon>
        <taxon>Spermatophyta</taxon>
        <taxon>Magnoliopsida</taxon>
        <taxon>eudicotyledons</taxon>
        <taxon>Gunneridae</taxon>
        <taxon>Pentapetalae</taxon>
        <taxon>rosids</taxon>
        <taxon>malvids</taxon>
        <taxon>Malvales</taxon>
        <taxon>Malvaceae</taxon>
        <taxon>Byttnerioideae</taxon>
        <taxon>Theobroma</taxon>
    </lineage>
</organism>
<dbReference type="EMBL" id="CM001888">
    <property type="protein sequence ID" value="EOY18803.1"/>
    <property type="molecule type" value="Genomic_DNA"/>
</dbReference>
<reference evidence="1 2" key="1">
    <citation type="journal article" date="2013" name="Genome Biol.">
        <title>The genome sequence of the most widely cultivated cacao type and its use to identify candidate genes regulating pod color.</title>
        <authorList>
            <person name="Motamayor J.C."/>
            <person name="Mockaitis K."/>
            <person name="Schmutz J."/>
            <person name="Haiminen N."/>
            <person name="Iii D.L."/>
            <person name="Cornejo O."/>
            <person name="Findley S.D."/>
            <person name="Zheng P."/>
            <person name="Utro F."/>
            <person name="Royaert S."/>
            <person name="Saski C."/>
            <person name="Jenkins J."/>
            <person name="Podicheti R."/>
            <person name="Zhao M."/>
            <person name="Scheffler B.E."/>
            <person name="Stack J.C."/>
            <person name="Feltus F.A."/>
            <person name="Mustiga G.M."/>
            <person name="Amores F."/>
            <person name="Phillips W."/>
            <person name="Marelli J.P."/>
            <person name="May G.D."/>
            <person name="Shapiro H."/>
            <person name="Ma J."/>
            <person name="Bustamante C.D."/>
            <person name="Schnell R.J."/>
            <person name="Main D."/>
            <person name="Gilbert D."/>
            <person name="Parida L."/>
            <person name="Kuhn D.N."/>
        </authorList>
    </citation>
    <scope>NUCLEOTIDE SEQUENCE [LARGE SCALE GENOMIC DNA]</scope>
    <source>
        <strain evidence="2">cv. Matina 1-6</strain>
    </source>
</reference>
<gene>
    <name evidence="1" type="ORF">TCM_043287</name>
</gene>
<evidence type="ECO:0000313" key="2">
    <source>
        <dbReference type="Proteomes" id="UP000026915"/>
    </source>
</evidence>
<dbReference type="HOGENOM" id="CLU_2854181_0_0_1"/>
<proteinExistence type="predicted"/>
<keyword evidence="2" id="KW-1185">Reference proteome</keyword>
<dbReference type="Proteomes" id="UP000026915">
    <property type="component" value="Chromosome 10"/>
</dbReference>
<dbReference type="AlphaFoldDB" id="A0A061FPI1"/>
<dbReference type="Gramene" id="EOY18803">
    <property type="protein sequence ID" value="EOY18803"/>
    <property type="gene ID" value="TCM_043287"/>
</dbReference>
<name>A0A061FPI1_THECC</name>
<protein>
    <submittedName>
        <fullName evidence="1">Uncharacterized protein</fullName>
    </submittedName>
</protein>
<evidence type="ECO:0000313" key="1">
    <source>
        <dbReference type="EMBL" id="EOY18803.1"/>
    </source>
</evidence>